<reference evidence="1 2" key="1">
    <citation type="submission" date="2020-08" db="EMBL/GenBank/DDBJ databases">
        <title>Genome public.</title>
        <authorList>
            <person name="Liu C."/>
            <person name="Sun Q."/>
        </authorList>
    </citation>
    <scope>NUCLEOTIDE SEQUENCE [LARGE SCALE GENOMIC DNA]</scope>
    <source>
        <strain evidence="1 2">NSJ-37</strain>
    </source>
</reference>
<proteinExistence type="predicted"/>
<sequence>MYIMNTMNGCRGNVNCRGNRGCSCGMENCDQMQNSCSCGSMPDNQNTCGMSQSEIANQCQNDSAGDCCTDPLYGMPLAMGYVPWQQWNKIYDPCDGLANGTIFPELNLQFYGCIPQGCGKGGRL</sequence>
<dbReference type="InterPro" id="IPR020256">
    <property type="entry name" value="Spore_coat_CotJA"/>
</dbReference>
<dbReference type="EMBL" id="JACRSX010000006">
    <property type="protein sequence ID" value="MBC8562325.1"/>
    <property type="molecule type" value="Genomic_DNA"/>
</dbReference>
<dbReference type="Pfam" id="PF11007">
    <property type="entry name" value="CotJA"/>
    <property type="match status" value="1"/>
</dbReference>
<organism evidence="1 2">
    <name type="scientific">Jutongia huaianensis</name>
    <dbReference type="NCBI Taxonomy" id="2763668"/>
    <lineage>
        <taxon>Bacteria</taxon>
        <taxon>Bacillati</taxon>
        <taxon>Bacillota</taxon>
        <taxon>Clostridia</taxon>
        <taxon>Lachnospirales</taxon>
        <taxon>Lachnospiraceae</taxon>
        <taxon>Jutongia</taxon>
    </lineage>
</organism>
<dbReference type="Proteomes" id="UP000606193">
    <property type="component" value="Unassembled WGS sequence"/>
</dbReference>
<name>A0ABR7N1V5_9FIRM</name>
<evidence type="ECO:0000313" key="2">
    <source>
        <dbReference type="Proteomes" id="UP000606193"/>
    </source>
</evidence>
<evidence type="ECO:0000313" key="1">
    <source>
        <dbReference type="EMBL" id="MBC8562325.1"/>
    </source>
</evidence>
<keyword evidence="2" id="KW-1185">Reference proteome</keyword>
<gene>
    <name evidence="1" type="ORF">H8704_06730</name>
</gene>
<comment type="caution">
    <text evidence="1">The sequence shown here is derived from an EMBL/GenBank/DDBJ whole genome shotgun (WGS) entry which is preliminary data.</text>
</comment>
<accession>A0ABR7N1V5</accession>
<protein>
    <submittedName>
        <fullName evidence="1">Spore coat associated protein CotJA</fullName>
    </submittedName>
</protein>